<dbReference type="EMBL" id="CP070608">
    <property type="protein sequence ID" value="QSE98805.1"/>
    <property type="molecule type" value="Genomic_DNA"/>
</dbReference>
<evidence type="ECO:0000313" key="3">
    <source>
        <dbReference type="Proteomes" id="UP000662783"/>
    </source>
</evidence>
<dbReference type="RefSeq" id="WP_205723319.1">
    <property type="nucleotide sequence ID" value="NZ_CP070608.1"/>
</dbReference>
<reference evidence="2" key="1">
    <citation type="submission" date="2021-02" db="EMBL/GenBank/DDBJ databases">
        <title>Fulvivirga sp. S481 isolated from sea water.</title>
        <authorList>
            <person name="Bae S.S."/>
            <person name="Baek K."/>
        </authorList>
    </citation>
    <scope>NUCLEOTIDE SEQUENCE</scope>
    <source>
        <strain evidence="2">S481</strain>
    </source>
</reference>
<evidence type="ECO:0000313" key="2">
    <source>
        <dbReference type="EMBL" id="QSE98805.1"/>
    </source>
</evidence>
<gene>
    <name evidence="2" type="ORF">JR347_06925</name>
</gene>
<dbReference type="InterPro" id="IPR016181">
    <property type="entry name" value="Acyl_CoA_acyltransferase"/>
</dbReference>
<dbReference type="PROSITE" id="PS51186">
    <property type="entry name" value="GNAT"/>
    <property type="match status" value="1"/>
</dbReference>
<dbReference type="AlphaFoldDB" id="A0A974WIJ3"/>
<dbReference type="SUPFAM" id="SSF55729">
    <property type="entry name" value="Acyl-CoA N-acyltransferases (Nat)"/>
    <property type="match status" value="1"/>
</dbReference>
<protein>
    <submittedName>
        <fullName evidence="2">GNAT family N-acetyltransferase</fullName>
    </submittedName>
</protein>
<name>A0A974WIJ3_9BACT</name>
<proteinExistence type="predicted"/>
<organism evidence="2 3">
    <name type="scientific">Fulvivirga lutea</name>
    <dbReference type="NCBI Taxonomy" id="2810512"/>
    <lineage>
        <taxon>Bacteria</taxon>
        <taxon>Pseudomonadati</taxon>
        <taxon>Bacteroidota</taxon>
        <taxon>Cytophagia</taxon>
        <taxon>Cytophagales</taxon>
        <taxon>Fulvivirgaceae</taxon>
        <taxon>Fulvivirga</taxon>
    </lineage>
</organism>
<dbReference type="Proteomes" id="UP000662783">
    <property type="component" value="Chromosome"/>
</dbReference>
<dbReference type="CDD" id="cd04301">
    <property type="entry name" value="NAT_SF"/>
    <property type="match status" value="1"/>
</dbReference>
<dbReference type="GO" id="GO:0016747">
    <property type="term" value="F:acyltransferase activity, transferring groups other than amino-acyl groups"/>
    <property type="evidence" value="ECO:0007669"/>
    <property type="project" value="InterPro"/>
</dbReference>
<dbReference type="KEGG" id="fuv:JR347_06925"/>
<feature type="domain" description="N-acetyltransferase" evidence="1">
    <location>
        <begin position="104"/>
        <end position="242"/>
    </location>
</feature>
<dbReference type="Pfam" id="PF13508">
    <property type="entry name" value="Acetyltransf_7"/>
    <property type="match status" value="1"/>
</dbReference>
<accession>A0A974WIJ3</accession>
<dbReference type="Gene3D" id="3.40.630.30">
    <property type="match status" value="1"/>
</dbReference>
<sequence>MKQITENINNLVSLWNLGGKLAGQLFANQDYSMSVVKQSEWPNKLWFHRKPDQPLMDEIQEQWKLNNISIAIWDNPFNKAEDLLTSNGFELKNELTGMSVSLKSKFRTSDNLDLVRVNNLEQAVIWSDLFLKAFGYQITVSTIINTMHMVNYFIAHSKEKQVGTAVLYQDNLNVIGIHSMGIIPEQRRKGYAKELLHHVLSIAEKKGATLATLQASEMGKGLYLKTGFKEDFKLKNFIKSNI</sequence>
<evidence type="ECO:0000259" key="1">
    <source>
        <dbReference type="PROSITE" id="PS51186"/>
    </source>
</evidence>
<dbReference type="InterPro" id="IPR000182">
    <property type="entry name" value="GNAT_dom"/>
</dbReference>
<keyword evidence="3" id="KW-1185">Reference proteome</keyword>